<organism evidence="2 3">
    <name type="scientific">Thermonema lapsum</name>
    <dbReference type="NCBI Taxonomy" id="28195"/>
    <lineage>
        <taxon>Bacteria</taxon>
        <taxon>Pseudomonadati</taxon>
        <taxon>Bacteroidota</taxon>
        <taxon>Cytophagia</taxon>
        <taxon>Cytophagales</taxon>
        <taxon>Thermonemataceae</taxon>
        <taxon>Thermonema</taxon>
    </lineage>
</organism>
<dbReference type="InterPro" id="IPR003774">
    <property type="entry name" value="AlgH-like"/>
</dbReference>
<comment type="caution">
    <text evidence="2">The sequence shown here is derived from an EMBL/GenBank/DDBJ whole genome shotgun (WGS) entry which is preliminary data.</text>
</comment>
<dbReference type="AlphaFoldDB" id="A0A846MN46"/>
<sequence length="185" mass="20735">MSKSKPKSGSILIAKPFLGDPNFERTVVLICEYQEHGTFGLVLNQTTHLHLSDVLDDIYAGDIPLFIGGPVEQNTLHFVHRMGALIPGSIQLQEGLYWGGDFDVVKSLLNTGQLPVQNIRFFLGYSGWSPGQLDAEIERDTWIVTECNTTVLFDTQPGDLWRTILRDMGGEYRVIANYPIDPRLN</sequence>
<dbReference type="PANTHER" id="PTHR31984:SF17">
    <property type="entry name" value="TRANSCRIPTIONAL REGULATOR"/>
    <property type="match status" value="1"/>
</dbReference>
<dbReference type="Pfam" id="PF02622">
    <property type="entry name" value="DUF179"/>
    <property type="match status" value="1"/>
</dbReference>
<dbReference type="PANTHER" id="PTHR31984">
    <property type="entry name" value="TRANSPORTER, PUTATIVE (DUF179)-RELATED"/>
    <property type="match status" value="1"/>
</dbReference>
<evidence type="ECO:0000313" key="3">
    <source>
        <dbReference type="Proteomes" id="UP000537126"/>
    </source>
</evidence>
<evidence type="ECO:0000256" key="1">
    <source>
        <dbReference type="HAMAP-Rule" id="MF_00758"/>
    </source>
</evidence>
<name>A0A846MN46_9BACT</name>
<evidence type="ECO:0000313" key="2">
    <source>
        <dbReference type="EMBL" id="NIK72924.1"/>
    </source>
</evidence>
<dbReference type="RefSeq" id="WP_166918214.1">
    <property type="nucleotide sequence ID" value="NZ_JAASRN010000001.1"/>
</dbReference>
<dbReference type="SUPFAM" id="SSF143456">
    <property type="entry name" value="VC0467-like"/>
    <property type="match status" value="1"/>
</dbReference>
<dbReference type="EMBL" id="JAASRN010000001">
    <property type="protein sequence ID" value="NIK72924.1"/>
    <property type="molecule type" value="Genomic_DNA"/>
</dbReference>
<reference evidence="2 3" key="1">
    <citation type="submission" date="2020-03" db="EMBL/GenBank/DDBJ databases">
        <title>Genomic Encyclopedia of Type Strains, Phase IV (KMG-IV): sequencing the most valuable type-strain genomes for metagenomic binning, comparative biology and taxonomic classification.</title>
        <authorList>
            <person name="Goeker M."/>
        </authorList>
    </citation>
    <scope>NUCLEOTIDE SEQUENCE [LARGE SCALE GENOMIC DNA]</scope>
    <source>
        <strain evidence="2 3">DSM 5718</strain>
    </source>
</reference>
<protein>
    <recommendedName>
        <fullName evidence="1">UPF0301 protein FHS56_000410</fullName>
    </recommendedName>
</protein>
<dbReference type="Gene3D" id="3.40.1740.10">
    <property type="entry name" value="VC0467-like"/>
    <property type="match status" value="1"/>
</dbReference>
<gene>
    <name evidence="2" type="ORF">FHS56_000410</name>
</gene>
<proteinExistence type="inferred from homology"/>
<accession>A0A846MN46</accession>
<comment type="similarity">
    <text evidence="1">Belongs to the UPF0301 (AlgH) family.</text>
</comment>
<dbReference type="Proteomes" id="UP000537126">
    <property type="component" value="Unassembled WGS sequence"/>
</dbReference>
<dbReference type="HAMAP" id="MF_00758">
    <property type="entry name" value="UPF0301"/>
    <property type="match status" value="1"/>
</dbReference>
<keyword evidence="3" id="KW-1185">Reference proteome</keyword>